<evidence type="ECO:0000313" key="4">
    <source>
        <dbReference type="EMBL" id="MXP33349.1"/>
    </source>
</evidence>
<dbReference type="EMBL" id="WTYE01000001">
    <property type="protein sequence ID" value="MXP30589.1"/>
    <property type="molecule type" value="Genomic_DNA"/>
</dbReference>
<evidence type="ECO:0000313" key="3">
    <source>
        <dbReference type="EMBL" id="MXP30589.1"/>
    </source>
</evidence>
<feature type="chain" id="PRO_5044663610" description="Flagella basal body P-ring formation protein FlgA SAF domain-containing protein" evidence="1">
    <location>
        <begin position="21"/>
        <end position="164"/>
    </location>
</feature>
<keyword evidence="5" id="KW-1185">Reference proteome</keyword>
<dbReference type="Proteomes" id="UP000446786">
    <property type="component" value="Unassembled WGS sequence"/>
</dbReference>
<name>A0A845AV22_9SPHN</name>
<dbReference type="OrthoDB" id="7408548at2"/>
<gene>
    <name evidence="3" type="ORF">GRI94_01995</name>
    <name evidence="4" type="ORF">GRI94_16085</name>
</gene>
<dbReference type="Gene3D" id="2.30.30.760">
    <property type="match status" value="1"/>
</dbReference>
<comment type="caution">
    <text evidence="4">The sequence shown here is derived from an EMBL/GenBank/DDBJ whole genome shotgun (WGS) entry which is preliminary data.</text>
</comment>
<dbReference type="InterPro" id="IPR017585">
    <property type="entry name" value="SAF_FlgA"/>
</dbReference>
<sequence length="164" mass="17210">MRHPVLLAAIVIAAPAAAQAPSYQDAAQIDRLVEGFTGNAIGTSGGARAPVDRRLRLQTCSGPLALDWYGAPGRTVQVACPGAGGWRIYVNLVREAVAQTSQPVVARGEMITIAVRGRGFSVQQKGEAEEGGAVGDWIKVRTSRKAGSVRARIERPGLVVIPSD</sequence>
<evidence type="ECO:0000259" key="2">
    <source>
        <dbReference type="Pfam" id="PF13144"/>
    </source>
</evidence>
<accession>A0A845AV22</accession>
<dbReference type="RefSeq" id="WP_160778119.1">
    <property type="nucleotide sequence ID" value="NZ_BAAAZF010000001.1"/>
</dbReference>
<evidence type="ECO:0000256" key="1">
    <source>
        <dbReference type="SAM" id="SignalP"/>
    </source>
</evidence>
<protein>
    <recommendedName>
        <fullName evidence="2">Flagella basal body P-ring formation protein FlgA SAF domain-containing protein</fullName>
    </recommendedName>
</protein>
<organism evidence="4 5">
    <name type="scientific">Parerythrobacter jejuensis</name>
    <dbReference type="NCBI Taxonomy" id="795812"/>
    <lineage>
        <taxon>Bacteria</taxon>
        <taxon>Pseudomonadati</taxon>
        <taxon>Pseudomonadota</taxon>
        <taxon>Alphaproteobacteria</taxon>
        <taxon>Sphingomonadales</taxon>
        <taxon>Erythrobacteraceae</taxon>
        <taxon>Parerythrobacter</taxon>
    </lineage>
</organism>
<reference evidence="4 5" key="1">
    <citation type="submission" date="2019-12" db="EMBL/GenBank/DDBJ databases">
        <title>Genomic-based taxomic classification of the family Erythrobacteraceae.</title>
        <authorList>
            <person name="Xu L."/>
        </authorList>
    </citation>
    <scope>NUCLEOTIDE SEQUENCE [LARGE SCALE GENOMIC DNA]</scope>
    <source>
        <strain evidence="4 5">JCM 16677</strain>
    </source>
</reference>
<dbReference type="AlphaFoldDB" id="A0A845AV22"/>
<proteinExistence type="predicted"/>
<dbReference type="Pfam" id="PF13144">
    <property type="entry name" value="ChapFlgA"/>
    <property type="match status" value="1"/>
</dbReference>
<feature type="domain" description="Flagella basal body P-ring formation protein FlgA SAF" evidence="2">
    <location>
        <begin position="101"/>
        <end position="159"/>
    </location>
</feature>
<dbReference type="EMBL" id="WTYE01000001">
    <property type="protein sequence ID" value="MXP33349.1"/>
    <property type="molecule type" value="Genomic_DNA"/>
</dbReference>
<feature type="signal peptide" evidence="1">
    <location>
        <begin position="1"/>
        <end position="20"/>
    </location>
</feature>
<evidence type="ECO:0000313" key="5">
    <source>
        <dbReference type="Proteomes" id="UP000446786"/>
    </source>
</evidence>
<keyword evidence="1" id="KW-0732">Signal</keyword>